<evidence type="ECO:0000256" key="6">
    <source>
        <dbReference type="SAM" id="SignalP"/>
    </source>
</evidence>
<keyword evidence="9" id="KW-1185">Reference proteome</keyword>
<keyword evidence="2" id="KW-0645">Protease</keyword>
<dbReference type="InterPro" id="IPR032861">
    <property type="entry name" value="TAXi_N"/>
</dbReference>
<dbReference type="CDD" id="cd05476">
    <property type="entry name" value="pepsin_A_like_plant"/>
    <property type="match status" value="1"/>
</dbReference>
<dbReference type="SUPFAM" id="SSF50630">
    <property type="entry name" value="Acid proteases"/>
    <property type="match status" value="1"/>
</dbReference>
<dbReference type="GO" id="GO:0005576">
    <property type="term" value="C:extracellular region"/>
    <property type="evidence" value="ECO:0007669"/>
    <property type="project" value="TreeGrafter"/>
</dbReference>
<accession>A0A445JFK1</accession>
<dbReference type="Pfam" id="PF14543">
    <property type="entry name" value="TAXi_N"/>
    <property type="match status" value="1"/>
</dbReference>
<dbReference type="InterPro" id="IPR021109">
    <property type="entry name" value="Peptidase_aspartic_dom_sf"/>
</dbReference>
<organism evidence="8 9">
    <name type="scientific">Glycine soja</name>
    <name type="common">Wild soybean</name>
    <dbReference type="NCBI Taxonomy" id="3848"/>
    <lineage>
        <taxon>Eukaryota</taxon>
        <taxon>Viridiplantae</taxon>
        <taxon>Streptophyta</taxon>
        <taxon>Embryophyta</taxon>
        <taxon>Tracheophyta</taxon>
        <taxon>Spermatophyta</taxon>
        <taxon>Magnoliopsida</taxon>
        <taxon>eudicotyledons</taxon>
        <taxon>Gunneridae</taxon>
        <taxon>Pentapetalae</taxon>
        <taxon>rosids</taxon>
        <taxon>fabids</taxon>
        <taxon>Fabales</taxon>
        <taxon>Fabaceae</taxon>
        <taxon>Papilionoideae</taxon>
        <taxon>50 kb inversion clade</taxon>
        <taxon>NPAAA clade</taxon>
        <taxon>indigoferoid/millettioid clade</taxon>
        <taxon>Phaseoleae</taxon>
        <taxon>Glycine</taxon>
        <taxon>Glycine subgen. Soja</taxon>
    </lineage>
</organism>
<evidence type="ECO:0000256" key="2">
    <source>
        <dbReference type="ARBA" id="ARBA00022670"/>
    </source>
</evidence>
<dbReference type="InterPro" id="IPR033121">
    <property type="entry name" value="PEPTIDASE_A1"/>
</dbReference>
<dbReference type="InterPro" id="IPR034161">
    <property type="entry name" value="Pepsin-like_plant"/>
</dbReference>
<evidence type="ECO:0000256" key="5">
    <source>
        <dbReference type="ARBA" id="ARBA00023180"/>
    </source>
</evidence>
<dbReference type="PANTHER" id="PTHR47967:SF128">
    <property type="entry name" value="ASPARTIC PROTEINASE CDR1-LIKE"/>
    <property type="match status" value="1"/>
</dbReference>
<evidence type="ECO:0000313" key="9">
    <source>
        <dbReference type="Proteomes" id="UP000289340"/>
    </source>
</evidence>
<evidence type="ECO:0000256" key="1">
    <source>
        <dbReference type="ARBA" id="ARBA00007447"/>
    </source>
</evidence>
<dbReference type="GO" id="GO:0004190">
    <property type="term" value="F:aspartic-type endopeptidase activity"/>
    <property type="evidence" value="ECO:0007669"/>
    <property type="project" value="UniProtKB-KW"/>
</dbReference>
<evidence type="ECO:0000256" key="3">
    <source>
        <dbReference type="ARBA" id="ARBA00022750"/>
    </source>
</evidence>
<gene>
    <name evidence="8" type="ORF">D0Y65_020760</name>
</gene>
<feature type="domain" description="Peptidase A1" evidence="7">
    <location>
        <begin position="1"/>
        <end position="354"/>
    </location>
</feature>
<keyword evidence="4" id="KW-0378">Hydrolase</keyword>
<dbReference type="EMBL" id="QZWG01000008">
    <property type="protein sequence ID" value="RZB97242.1"/>
    <property type="molecule type" value="Genomic_DNA"/>
</dbReference>
<reference evidence="8 9" key="1">
    <citation type="submission" date="2018-09" db="EMBL/GenBank/DDBJ databases">
        <title>A high-quality reference genome of wild soybean provides a powerful tool to mine soybean genomes.</title>
        <authorList>
            <person name="Xie M."/>
            <person name="Chung C.Y.L."/>
            <person name="Li M.-W."/>
            <person name="Wong F.-L."/>
            <person name="Chan T.-F."/>
            <person name="Lam H.-M."/>
        </authorList>
    </citation>
    <scope>NUCLEOTIDE SEQUENCE [LARGE SCALE GENOMIC DNA]</scope>
    <source>
        <strain evidence="9">cv. W05</strain>
        <tissue evidence="8">Hypocotyl of etiolated seedlings</tissue>
    </source>
</reference>
<feature type="signal peptide" evidence="6">
    <location>
        <begin position="1"/>
        <end position="22"/>
    </location>
</feature>
<dbReference type="Pfam" id="PF14541">
    <property type="entry name" value="TAXi_C"/>
    <property type="match status" value="1"/>
</dbReference>
<dbReference type="Proteomes" id="UP000289340">
    <property type="component" value="Chromosome 8"/>
</dbReference>
<evidence type="ECO:0000259" key="7">
    <source>
        <dbReference type="PROSITE" id="PS51767"/>
    </source>
</evidence>
<sequence length="361" mass="39881">MLVFLFCFLLLCSLSTASFAEATQTLSGFSVDLIHRDSPLSPFYNPSLTPSERLRNAAITVSCDSQPRTLLSQSQRTCTKSGECQYSYAYGDKTFTVGTLGVDKINFGSKGVVQFPKFTVGCAYYNQDTPNSKGLGEGPLSLVSQLGDQIGYKFSYCLIPYGLNYTSKLKFGDIALATIKGKRVVSTPLILKSSEPSFYYVNFEGISIGKRKVEMSKSESDGNMFIGSGATYTMLQQDFYNKFVTLVKEVAGAEVEKNPPAPFDFCLRDKGTKHLWFKDSSDDDDDGVPDVVFHFTGAEVRLDFFTHMFSLVNDNLYCMLVHPSNGDGFNIFGNVQQMGFQVEYDLRGGKVSFAPADCAKH</sequence>
<evidence type="ECO:0000256" key="4">
    <source>
        <dbReference type="ARBA" id="ARBA00022801"/>
    </source>
</evidence>
<dbReference type="InterPro" id="IPR032799">
    <property type="entry name" value="TAXi_C"/>
</dbReference>
<keyword evidence="5" id="KW-0325">Glycoprotein</keyword>
<comment type="caution">
    <text evidence="8">The sequence shown here is derived from an EMBL/GenBank/DDBJ whole genome shotgun (WGS) entry which is preliminary data.</text>
</comment>
<dbReference type="GO" id="GO:0006508">
    <property type="term" value="P:proteolysis"/>
    <property type="evidence" value="ECO:0007669"/>
    <property type="project" value="UniProtKB-KW"/>
</dbReference>
<dbReference type="AlphaFoldDB" id="A0A445JFK1"/>
<protein>
    <submittedName>
        <fullName evidence="8">Aspartic proteinase CDR1</fullName>
    </submittedName>
</protein>
<name>A0A445JFK1_GLYSO</name>
<proteinExistence type="inferred from homology"/>
<dbReference type="PROSITE" id="PS51767">
    <property type="entry name" value="PEPTIDASE_A1"/>
    <property type="match status" value="1"/>
</dbReference>
<dbReference type="InterPro" id="IPR051708">
    <property type="entry name" value="Plant_Aspart_Prot_A1"/>
</dbReference>
<keyword evidence="6" id="KW-0732">Signal</keyword>
<comment type="similarity">
    <text evidence="1">Belongs to the peptidase A1 family.</text>
</comment>
<feature type="chain" id="PRO_5019545918" evidence="6">
    <location>
        <begin position="23"/>
        <end position="361"/>
    </location>
</feature>
<dbReference type="Gene3D" id="2.40.70.10">
    <property type="entry name" value="Acid Proteases"/>
    <property type="match status" value="2"/>
</dbReference>
<dbReference type="PANTHER" id="PTHR47967">
    <property type="entry name" value="OS07G0603500 PROTEIN-RELATED"/>
    <property type="match status" value="1"/>
</dbReference>
<evidence type="ECO:0000313" key="8">
    <source>
        <dbReference type="EMBL" id="RZB97242.1"/>
    </source>
</evidence>
<keyword evidence="3" id="KW-0064">Aspartyl protease</keyword>